<evidence type="ECO:0000313" key="6">
    <source>
        <dbReference type="Proteomes" id="UP001612915"/>
    </source>
</evidence>
<comment type="caution">
    <text evidence="5">The sequence shown here is derived from an EMBL/GenBank/DDBJ whole genome shotgun (WGS) entry which is preliminary data.</text>
</comment>
<dbReference type="RefSeq" id="WP_398275032.1">
    <property type="nucleotide sequence ID" value="NZ_JBITLV010000001.1"/>
</dbReference>
<dbReference type="InterPro" id="IPR052362">
    <property type="entry name" value="HTH-GbsR_regulator"/>
</dbReference>
<gene>
    <name evidence="5" type="ORF">ACIB24_03155</name>
</gene>
<dbReference type="Gene3D" id="1.10.287.160">
    <property type="entry name" value="HR1 repeat"/>
    <property type="match status" value="1"/>
</dbReference>
<feature type="domain" description="HTH marR-type" evidence="4">
    <location>
        <begin position="25"/>
        <end position="85"/>
    </location>
</feature>
<dbReference type="Gene3D" id="1.10.10.10">
    <property type="entry name" value="Winged helix-like DNA-binding domain superfamily/Winged helix DNA-binding domain"/>
    <property type="match status" value="1"/>
</dbReference>
<evidence type="ECO:0000256" key="1">
    <source>
        <dbReference type="ARBA" id="ARBA00023015"/>
    </source>
</evidence>
<dbReference type="EMBL" id="JBITLV010000001">
    <property type="protein sequence ID" value="MFI7586057.1"/>
    <property type="molecule type" value="Genomic_DNA"/>
</dbReference>
<dbReference type="PANTHER" id="PTHR38465">
    <property type="entry name" value="HTH-TYPE TRANSCRIPTIONAL REGULATOR MJ1563-RELATED"/>
    <property type="match status" value="1"/>
</dbReference>
<dbReference type="PANTHER" id="PTHR38465:SF2">
    <property type="entry name" value="HTH-TYPE TRANSCRIPTIONAL REGULATOR MMPR5"/>
    <property type="match status" value="1"/>
</dbReference>
<protein>
    <submittedName>
        <fullName evidence="5">GbsR/MarR family transcriptional regulator</fullName>
    </submittedName>
</protein>
<dbReference type="InterPro" id="IPR036388">
    <property type="entry name" value="WH-like_DNA-bd_sf"/>
</dbReference>
<evidence type="ECO:0000256" key="3">
    <source>
        <dbReference type="ARBA" id="ARBA00023163"/>
    </source>
</evidence>
<reference evidence="5 6" key="1">
    <citation type="submission" date="2024-10" db="EMBL/GenBank/DDBJ databases">
        <title>The Natural Products Discovery Center: Release of the First 8490 Sequenced Strains for Exploring Actinobacteria Biosynthetic Diversity.</title>
        <authorList>
            <person name="Kalkreuter E."/>
            <person name="Kautsar S.A."/>
            <person name="Yang D."/>
            <person name="Bader C.D."/>
            <person name="Teijaro C.N."/>
            <person name="Fluegel L."/>
            <person name="Davis C.M."/>
            <person name="Simpson J.R."/>
            <person name="Lauterbach L."/>
            <person name="Steele A.D."/>
            <person name="Gui C."/>
            <person name="Meng S."/>
            <person name="Li G."/>
            <person name="Viehrig K."/>
            <person name="Ye F."/>
            <person name="Su P."/>
            <person name="Kiefer A.F."/>
            <person name="Nichols A."/>
            <person name="Cepeda A.J."/>
            <person name="Yan W."/>
            <person name="Fan B."/>
            <person name="Jiang Y."/>
            <person name="Adhikari A."/>
            <person name="Zheng C.-J."/>
            <person name="Schuster L."/>
            <person name="Cowan T.M."/>
            <person name="Smanski M.J."/>
            <person name="Chevrette M.G."/>
            <person name="De Carvalho L.P.S."/>
            <person name="Shen B."/>
        </authorList>
    </citation>
    <scope>NUCLEOTIDE SEQUENCE [LARGE SCALE GENOMIC DNA]</scope>
    <source>
        <strain evidence="5 6">NPDC049639</strain>
    </source>
</reference>
<sequence>MTPDGDEAAVRRFVEQFAENLVAAGMPRMPSRVFACLLVSPQGRLTAAELAESLQVSPAAVSGAVRYLIQVDLAARERLPGSRREVYRLYANAWYEMMASRDQMLARWVTTLGEGIEVLGADSPGGRRLVETRAFMQFLEEELEGLLERWRARNP</sequence>
<dbReference type="InterPro" id="IPR000835">
    <property type="entry name" value="HTH_MarR-typ"/>
</dbReference>
<evidence type="ECO:0000313" key="5">
    <source>
        <dbReference type="EMBL" id="MFI7586057.1"/>
    </source>
</evidence>
<name>A0ABW8AJ69_9ACTN</name>
<organism evidence="5 6">
    <name type="scientific">Spongisporangium articulatum</name>
    <dbReference type="NCBI Taxonomy" id="3362603"/>
    <lineage>
        <taxon>Bacteria</taxon>
        <taxon>Bacillati</taxon>
        <taxon>Actinomycetota</taxon>
        <taxon>Actinomycetes</taxon>
        <taxon>Kineosporiales</taxon>
        <taxon>Kineosporiaceae</taxon>
        <taxon>Spongisporangium</taxon>
    </lineage>
</organism>
<keyword evidence="1" id="KW-0805">Transcription regulation</keyword>
<evidence type="ECO:0000256" key="2">
    <source>
        <dbReference type="ARBA" id="ARBA00023125"/>
    </source>
</evidence>
<dbReference type="Proteomes" id="UP001612915">
    <property type="component" value="Unassembled WGS sequence"/>
</dbReference>
<evidence type="ECO:0000259" key="4">
    <source>
        <dbReference type="Pfam" id="PF12802"/>
    </source>
</evidence>
<keyword evidence="3" id="KW-0804">Transcription</keyword>
<keyword evidence="2" id="KW-0238">DNA-binding</keyword>
<dbReference type="Pfam" id="PF12802">
    <property type="entry name" value="MarR_2"/>
    <property type="match status" value="1"/>
</dbReference>
<proteinExistence type="predicted"/>
<dbReference type="InterPro" id="IPR036390">
    <property type="entry name" value="WH_DNA-bd_sf"/>
</dbReference>
<keyword evidence="6" id="KW-1185">Reference proteome</keyword>
<accession>A0ABW8AJ69</accession>
<dbReference type="SUPFAM" id="SSF46785">
    <property type="entry name" value="Winged helix' DNA-binding domain"/>
    <property type="match status" value="1"/>
</dbReference>